<sequence length="461" mass="50461">MTDSRPGRTPNVDPVAVAAGANRSQLLPVLRIPEFVAFSISQAVSLFGDKLDYMALLAMIAYFAQQFHWESARAISWLSVVVALPTILFGPLAGILVDRWDRRKVMVVCDSFRTVLVLAIPLLALATNNLYLIYSIAFLVFLFGLFFNTARMSIIPNLVGQERVLGANSFMNLIGRVATFLGMVVGGLVVDWSGWLRFRINPVWTAGFYLDALTYLVSVIVLLVIFRRLADSGRARAAPPRRHDEVKVFFAQQSRMLREVRELWQVVVREPAVMFVYASILMFVLLGAAVFVLYIPIIQSAPDLPGAPGLGMGTRGVGYVAAIGSLGLVVSSIVFGAFGHRLKKHKVMLWSFLVLGLVAAGLAVSKSFAPVAPLAFIAGLALSPVNIGMDTLLHEVVPESARGRVFSTRDWLIHLLFALAALLIGQLTAFFPVRRLLFAVGVLVVAITIAGFFFTRGRRIA</sequence>
<evidence type="ECO:0000259" key="8">
    <source>
        <dbReference type="PROSITE" id="PS50850"/>
    </source>
</evidence>
<organism evidence="9">
    <name type="scientific">candidate division WOR-3 bacterium</name>
    <dbReference type="NCBI Taxonomy" id="2052148"/>
    <lineage>
        <taxon>Bacteria</taxon>
        <taxon>Bacteria division WOR-3</taxon>
    </lineage>
</organism>
<gene>
    <name evidence="9" type="ORF">ENS41_02575</name>
</gene>
<dbReference type="GO" id="GO:0022857">
    <property type="term" value="F:transmembrane transporter activity"/>
    <property type="evidence" value="ECO:0007669"/>
    <property type="project" value="InterPro"/>
</dbReference>
<evidence type="ECO:0000256" key="3">
    <source>
        <dbReference type="ARBA" id="ARBA00022475"/>
    </source>
</evidence>
<evidence type="ECO:0000256" key="5">
    <source>
        <dbReference type="ARBA" id="ARBA00022989"/>
    </source>
</evidence>
<evidence type="ECO:0000256" key="1">
    <source>
        <dbReference type="ARBA" id="ARBA00004651"/>
    </source>
</evidence>
<dbReference type="PANTHER" id="PTHR43266:SF2">
    <property type="entry name" value="MAJOR FACILITATOR SUPERFAMILY (MFS) PROFILE DOMAIN-CONTAINING PROTEIN"/>
    <property type="match status" value="1"/>
</dbReference>
<feature type="transmembrane region" description="Helical" evidence="7">
    <location>
        <begin position="275"/>
        <end position="297"/>
    </location>
</feature>
<keyword evidence="4 7" id="KW-0812">Transmembrane</keyword>
<comment type="subcellular location">
    <subcellularLocation>
        <location evidence="1">Cell membrane</location>
        <topology evidence="1">Multi-pass membrane protein</topology>
    </subcellularLocation>
</comment>
<dbReference type="InterPro" id="IPR036259">
    <property type="entry name" value="MFS_trans_sf"/>
</dbReference>
<dbReference type="PROSITE" id="PS50850">
    <property type="entry name" value="MFS"/>
    <property type="match status" value="1"/>
</dbReference>
<feature type="transmembrane region" description="Helical" evidence="7">
    <location>
        <begin position="347"/>
        <end position="365"/>
    </location>
</feature>
<feature type="transmembrane region" description="Helical" evidence="7">
    <location>
        <begin position="202"/>
        <end position="226"/>
    </location>
</feature>
<dbReference type="Pfam" id="PF07690">
    <property type="entry name" value="MFS_1"/>
    <property type="match status" value="2"/>
</dbReference>
<reference evidence="9" key="1">
    <citation type="journal article" date="2020" name="mSystems">
        <title>Genome- and Community-Level Interaction Insights into Carbon Utilization and Element Cycling Functions of Hydrothermarchaeota in Hydrothermal Sediment.</title>
        <authorList>
            <person name="Zhou Z."/>
            <person name="Liu Y."/>
            <person name="Xu W."/>
            <person name="Pan J."/>
            <person name="Luo Z.H."/>
            <person name="Li M."/>
        </authorList>
    </citation>
    <scope>NUCLEOTIDE SEQUENCE [LARGE SCALE GENOMIC DNA]</scope>
    <source>
        <strain evidence="9">SpSt-488</strain>
    </source>
</reference>
<dbReference type="CDD" id="cd06173">
    <property type="entry name" value="MFS_MefA_like"/>
    <property type="match status" value="1"/>
</dbReference>
<evidence type="ECO:0000256" key="2">
    <source>
        <dbReference type="ARBA" id="ARBA00022448"/>
    </source>
</evidence>
<accession>A0A7C4GGG2</accession>
<keyword evidence="6 7" id="KW-0472">Membrane</keyword>
<keyword evidence="2" id="KW-0813">Transport</keyword>
<feature type="transmembrane region" description="Helical" evidence="7">
    <location>
        <begin position="75"/>
        <end position="98"/>
    </location>
</feature>
<keyword evidence="5 7" id="KW-1133">Transmembrane helix</keyword>
<dbReference type="Gene3D" id="1.20.1250.20">
    <property type="entry name" value="MFS general substrate transporter like domains"/>
    <property type="match status" value="1"/>
</dbReference>
<evidence type="ECO:0000256" key="6">
    <source>
        <dbReference type="ARBA" id="ARBA00023136"/>
    </source>
</evidence>
<feature type="transmembrane region" description="Helical" evidence="7">
    <location>
        <begin position="170"/>
        <end position="190"/>
    </location>
</feature>
<feature type="domain" description="Major facilitator superfamily (MFS) profile" evidence="8">
    <location>
        <begin position="38"/>
        <end position="459"/>
    </location>
</feature>
<feature type="transmembrane region" description="Helical" evidence="7">
    <location>
        <begin position="131"/>
        <end position="150"/>
    </location>
</feature>
<evidence type="ECO:0000256" key="7">
    <source>
        <dbReference type="SAM" id="Phobius"/>
    </source>
</evidence>
<feature type="transmembrane region" description="Helical" evidence="7">
    <location>
        <begin position="411"/>
        <end position="430"/>
    </location>
</feature>
<feature type="transmembrane region" description="Helical" evidence="7">
    <location>
        <begin position="436"/>
        <end position="455"/>
    </location>
</feature>
<comment type="caution">
    <text evidence="9">The sequence shown here is derived from an EMBL/GenBank/DDBJ whole genome shotgun (WGS) entry which is preliminary data.</text>
</comment>
<dbReference type="EMBL" id="DSUT01000043">
    <property type="protein sequence ID" value="HGK27822.1"/>
    <property type="molecule type" value="Genomic_DNA"/>
</dbReference>
<dbReference type="InterPro" id="IPR011701">
    <property type="entry name" value="MFS"/>
</dbReference>
<evidence type="ECO:0000256" key="4">
    <source>
        <dbReference type="ARBA" id="ARBA00022692"/>
    </source>
</evidence>
<feature type="transmembrane region" description="Helical" evidence="7">
    <location>
        <begin position="371"/>
        <end position="390"/>
    </location>
</feature>
<proteinExistence type="predicted"/>
<feature type="transmembrane region" description="Helical" evidence="7">
    <location>
        <begin position="317"/>
        <end position="338"/>
    </location>
</feature>
<evidence type="ECO:0000313" key="9">
    <source>
        <dbReference type="EMBL" id="HGK27822.1"/>
    </source>
</evidence>
<dbReference type="SUPFAM" id="SSF103473">
    <property type="entry name" value="MFS general substrate transporter"/>
    <property type="match status" value="1"/>
</dbReference>
<protein>
    <submittedName>
        <fullName evidence="9">MFS transporter</fullName>
    </submittedName>
</protein>
<dbReference type="InterPro" id="IPR020846">
    <property type="entry name" value="MFS_dom"/>
</dbReference>
<name>A0A7C4GGG2_UNCW3</name>
<dbReference type="GO" id="GO:0005886">
    <property type="term" value="C:plasma membrane"/>
    <property type="evidence" value="ECO:0007669"/>
    <property type="project" value="UniProtKB-SubCell"/>
</dbReference>
<keyword evidence="3" id="KW-1003">Cell membrane</keyword>
<dbReference type="PANTHER" id="PTHR43266">
    <property type="entry name" value="MACROLIDE-EFFLUX PROTEIN"/>
    <property type="match status" value="1"/>
</dbReference>
<dbReference type="AlphaFoldDB" id="A0A7C4GGG2"/>